<evidence type="ECO:0000313" key="1">
    <source>
        <dbReference type="EMBL" id="CAH1453056.1"/>
    </source>
</evidence>
<evidence type="ECO:0000313" key="2">
    <source>
        <dbReference type="Proteomes" id="UP001157418"/>
    </source>
</evidence>
<proteinExistence type="predicted"/>
<comment type="caution">
    <text evidence="1">The sequence shown here is derived from an EMBL/GenBank/DDBJ whole genome shotgun (WGS) entry which is preliminary data.</text>
</comment>
<name>A0AAU9PRL3_9ASTR</name>
<organism evidence="1 2">
    <name type="scientific">Lactuca virosa</name>
    <dbReference type="NCBI Taxonomy" id="75947"/>
    <lineage>
        <taxon>Eukaryota</taxon>
        <taxon>Viridiplantae</taxon>
        <taxon>Streptophyta</taxon>
        <taxon>Embryophyta</taxon>
        <taxon>Tracheophyta</taxon>
        <taxon>Spermatophyta</taxon>
        <taxon>Magnoliopsida</taxon>
        <taxon>eudicotyledons</taxon>
        <taxon>Gunneridae</taxon>
        <taxon>Pentapetalae</taxon>
        <taxon>asterids</taxon>
        <taxon>campanulids</taxon>
        <taxon>Asterales</taxon>
        <taxon>Asteraceae</taxon>
        <taxon>Cichorioideae</taxon>
        <taxon>Cichorieae</taxon>
        <taxon>Lactucinae</taxon>
        <taxon>Lactuca</taxon>
    </lineage>
</organism>
<dbReference type="AlphaFoldDB" id="A0AAU9PRL3"/>
<dbReference type="EMBL" id="CAKMRJ010005745">
    <property type="protein sequence ID" value="CAH1453056.1"/>
    <property type="molecule type" value="Genomic_DNA"/>
</dbReference>
<protein>
    <submittedName>
        <fullName evidence="1">Uncharacterized protein</fullName>
    </submittedName>
</protein>
<accession>A0AAU9PRL3</accession>
<dbReference type="Proteomes" id="UP001157418">
    <property type="component" value="Unassembled WGS sequence"/>
</dbReference>
<gene>
    <name evidence="1" type="ORF">LVIROSA_LOCUS38332</name>
</gene>
<sequence>MPLSIVAWVGPQQSAHIHAKCPHISEAANKIGGTSSGYDAESCTGSKRQRLHADPTKKTHCTCTGVYIMIEKDVDYMVHFFNSLR</sequence>
<keyword evidence="2" id="KW-1185">Reference proteome</keyword>
<reference evidence="1 2" key="1">
    <citation type="submission" date="2022-01" db="EMBL/GenBank/DDBJ databases">
        <authorList>
            <person name="Xiong W."/>
            <person name="Schranz E."/>
        </authorList>
    </citation>
    <scope>NUCLEOTIDE SEQUENCE [LARGE SCALE GENOMIC DNA]</scope>
</reference>